<evidence type="ECO:0000313" key="5">
    <source>
        <dbReference type="EMBL" id="KAF5401639.1"/>
    </source>
</evidence>
<dbReference type="OrthoDB" id="10002959at2759"/>
<accession>A0A8J4TLF5</accession>
<keyword evidence="3" id="KW-0732">Signal</keyword>
<dbReference type="AlphaFoldDB" id="A0A8J4TLF5"/>
<keyword evidence="1" id="KW-1015">Disulfide bond</keyword>
<evidence type="ECO:0000256" key="2">
    <source>
        <dbReference type="ARBA" id="ARBA00024195"/>
    </source>
</evidence>
<feature type="signal peptide" evidence="3">
    <location>
        <begin position="1"/>
        <end position="20"/>
    </location>
</feature>
<feature type="chain" id="PRO_5035293073" description="Peptidase S1 domain-containing protein" evidence="3">
    <location>
        <begin position="21"/>
        <end position="233"/>
    </location>
</feature>
<reference evidence="5" key="1">
    <citation type="submission" date="2019-05" db="EMBL/GenBank/DDBJ databases">
        <title>Annotation for the trematode Paragonimus heterotremus.</title>
        <authorList>
            <person name="Choi Y.-J."/>
        </authorList>
    </citation>
    <scope>NUCLEOTIDE SEQUENCE</scope>
    <source>
        <strain evidence="5">LC</strain>
    </source>
</reference>
<dbReference type="EMBL" id="LUCH01002337">
    <property type="protein sequence ID" value="KAF5401639.1"/>
    <property type="molecule type" value="Genomic_DNA"/>
</dbReference>
<dbReference type="PANTHER" id="PTHR24256">
    <property type="entry name" value="TRYPTASE-RELATED"/>
    <property type="match status" value="1"/>
</dbReference>
<proteinExistence type="inferred from homology"/>
<dbReference type="SMART" id="SM00020">
    <property type="entry name" value="Tryp_SPc"/>
    <property type="match status" value="1"/>
</dbReference>
<evidence type="ECO:0000256" key="3">
    <source>
        <dbReference type="SAM" id="SignalP"/>
    </source>
</evidence>
<evidence type="ECO:0000313" key="6">
    <source>
        <dbReference type="Proteomes" id="UP000748531"/>
    </source>
</evidence>
<protein>
    <recommendedName>
        <fullName evidence="4">Peptidase S1 domain-containing protein</fullName>
    </recommendedName>
</protein>
<name>A0A8J4TLF5_9TREM</name>
<sequence length="233" mass="25970">CILLISILNWLLLFVTHVCCFQLGPRHTQREQIMDKRSAAHNQSDVLYQKSLQGYYRNQGRRILHFHAERVVLHPNFQIRGAFHDIALIKVRGRIPIDGTYVAIANLPPGGNPNNFPEVGSTNYIVGFGCMYTGGKAINRANVLELRTNTRQECVSTYGSNVVRDITGFCAGYFHQNRGICSGDSGSGLISLRYGQPMVVGVASAAVRNDMSSFPGKFMRVAPYVSWIRQYVG</sequence>
<dbReference type="InterPro" id="IPR051487">
    <property type="entry name" value="Ser/Thr_Proteases_Immune/Dev"/>
</dbReference>
<keyword evidence="6" id="KW-1185">Reference proteome</keyword>
<dbReference type="Proteomes" id="UP000748531">
    <property type="component" value="Unassembled WGS sequence"/>
</dbReference>
<dbReference type="PROSITE" id="PS50240">
    <property type="entry name" value="TRYPSIN_DOM"/>
    <property type="match status" value="1"/>
</dbReference>
<gene>
    <name evidence="5" type="ORF">PHET_04583</name>
</gene>
<dbReference type="InterPro" id="IPR043504">
    <property type="entry name" value="Peptidase_S1_PA_chymotrypsin"/>
</dbReference>
<comment type="similarity">
    <text evidence="2">Belongs to the peptidase S1 family. CLIP subfamily.</text>
</comment>
<feature type="non-terminal residue" evidence="5">
    <location>
        <position position="1"/>
    </location>
</feature>
<dbReference type="InterPro" id="IPR001254">
    <property type="entry name" value="Trypsin_dom"/>
</dbReference>
<organism evidence="5 6">
    <name type="scientific">Paragonimus heterotremus</name>
    <dbReference type="NCBI Taxonomy" id="100268"/>
    <lineage>
        <taxon>Eukaryota</taxon>
        <taxon>Metazoa</taxon>
        <taxon>Spiralia</taxon>
        <taxon>Lophotrochozoa</taxon>
        <taxon>Platyhelminthes</taxon>
        <taxon>Trematoda</taxon>
        <taxon>Digenea</taxon>
        <taxon>Plagiorchiida</taxon>
        <taxon>Troglotremata</taxon>
        <taxon>Troglotrematidae</taxon>
        <taxon>Paragonimus</taxon>
    </lineage>
</organism>
<comment type="caution">
    <text evidence="5">The sequence shown here is derived from an EMBL/GenBank/DDBJ whole genome shotgun (WGS) entry which is preliminary data.</text>
</comment>
<dbReference type="Gene3D" id="2.40.10.10">
    <property type="entry name" value="Trypsin-like serine proteases"/>
    <property type="match status" value="1"/>
</dbReference>
<evidence type="ECO:0000256" key="1">
    <source>
        <dbReference type="ARBA" id="ARBA00023157"/>
    </source>
</evidence>
<dbReference type="Pfam" id="PF00089">
    <property type="entry name" value="Trypsin"/>
    <property type="match status" value="1"/>
</dbReference>
<dbReference type="SUPFAM" id="SSF50494">
    <property type="entry name" value="Trypsin-like serine proteases"/>
    <property type="match status" value="1"/>
</dbReference>
<dbReference type="InterPro" id="IPR009003">
    <property type="entry name" value="Peptidase_S1_PA"/>
</dbReference>
<dbReference type="GO" id="GO:0004252">
    <property type="term" value="F:serine-type endopeptidase activity"/>
    <property type="evidence" value="ECO:0007669"/>
    <property type="project" value="InterPro"/>
</dbReference>
<evidence type="ECO:0000259" key="4">
    <source>
        <dbReference type="PROSITE" id="PS50240"/>
    </source>
</evidence>
<feature type="domain" description="Peptidase S1" evidence="4">
    <location>
        <begin position="1"/>
        <end position="233"/>
    </location>
</feature>
<dbReference type="GO" id="GO:0006508">
    <property type="term" value="P:proteolysis"/>
    <property type="evidence" value="ECO:0007669"/>
    <property type="project" value="InterPro"/>
</dbReference>